<evidence type="ECO:0000256" key="2">
    <source>
        <dbReference type="ARBA" id="ARBA00022679"/>
    </source>
</evidence>
<dbReference type="InterPro" id="IPR050483">
    <property type="entry name" value="CoA-transferase_III_domain"/>
</dbReference>
<dbReference type="Gene3D" id="3.40.50.10540">
    <property type="entry name" value="Crotonobetainyl-coa:carnitine coa-transferase, domain 1"/>
    <property type="match status" value="1"/>
</dbReference>
<sequence>MFKTAIPVHRCVRRHVAEHGVRSFTTTTDSKLPKPLEGVKVLELGQLIAGPFCASILGYYGAEVIKIEPPQTGDPLRKWRHLDLDGQSPWFRSLGRNKKSVCVDLKSEQGRSLVKKLALQSDVLVENFKPGTMEKWGLGPDDLYGDNPGLVYTRISGYGGTGPRSSLPGFASVSEGYSGFRFLNGFPGEAPVRPNLSLGDSLAGLHAALGAILGLYGRNKLAKAGADRPGQVVDVAIHEAMLNMMEGVIPEYDRLGVIRQPSGTTVTGIVPTNTYPCKGGKYVIIGGNGDSIYKRLMKTIGREDLSGPGYETNADRVKHQEKLDRAIADWTSQHDPDHVVQLLSDAHVPAGMINDTKDIVEDEHINARGWIETMTVGSREDGRGWDIKLPAMSPRLVTTPGETKWVGPDLGQHTTEVLTSLGLSAEKIQELERQGIVASLKQ</sequence>
<dbReference type="STRING" id="101127.A0A1X2GJI5"/>
<accession>A0A1X2GJI5</accession>
<dbReference type="InterPro" id="IPR023606">
    <property type="entry name" value="CoA-Trfase_III_dom_1_sf"/>
</dbReference>
<comment type="similarity">
    <text evidence="1">Belongs to the CoA-transferase III family.</text>
</comment>
<name>A0A1X2GJI5_9FUNG</name>
<keyword evidence="2" id="KW-0808">Transferase</keyword>
<dbReference type="Gene3D" id="3.30.1540.10">
    <property type="entry name" value="formyl-coa transferase, domain 3"/>
    <property type="match status" value="1"/>
</dbReference>
<dbReference type="GO" id="GO:0008410">
    <property type="term" value="F:CoA-transferase activity"/>
    <property type="evidence" value="ECO:0007669"/>
    <property type="project" value="TreeGrafter"/>
</dbReference>
<dbReference type="AlphaFoldDB" id="A0A1X2GJI5"/>
<dbReference type="InterPro" id="IPR003673">
    <property type="entry name" value="CoA-Trfase_fam_III"/>
</dbReference>
<dbReference type="InterPro" id="IPR044855">
    <property type="entry name" value="CoA-Trfase_III_dom3_sf"/>
</dbReference>
<dbReference type="OrthoDB" id="5863171at2759"/>
<dbReference type="Pfam" id="PF02515">
    <property type="entry name" value="CoA_transf_3"/>
    <property type="match status" value="1"/>
</dbReference>
<proteinExistence type="inferred from homology"/>
<dbReference type="PANTHER" id="PTHR48207:SF3">
    <property type="entry name" value="SUCCINATE--HYDROXYMETHYLGLUTARATE COA-TRANSFERASE"/>
    <property type="match status" value="1"/>
</dbReference>
<keyword evidence="4" id="KW-1185">Reference proteome</keyword>
<evidence type="ECO:0000313" key="4">
    <source>
        <dbReference type="Proteomes" id="UP000242146"/>
    </source>
</evidence>
<dbReference type="SUPFAM" id="SSF89796">
    <property type="entry name" value="CoA-transferase family III (CaiB/BaiF)"/>
    <property type="match status" value="1"/>
</dbReference>
<dbReference type="EMBL" id="MCGT01000012">
    <property type="protein sequence ID" value="ORX55151.1"/>
    <property type="molecule type" value="Genomic_DNA"/>
</dbReference>
<reference evidence="3 4" key="1">
    <citation type="submission" date="2016-07" db="EMBL/GenBank/DDBJ databases">
        <title>Pervasive Adenine N6-methylation of Active Genes in Fungi.</title>
        <authorList>
            <consortium name="DOE Joint Genome Institute"/>
            <person name="Mondo S.J."/>
            <person name="Dannebaum R.O."/>
            <person name="Kuo R.C."/>
            <person name="Labutti K."/>
            <person name="Haridas S."/>
            <person name="Kuo A."/>
            <person name="Salamov A."/>
            <person name="Ahrendt S.R."/>
            <person name="Lipzen A."/>
            <person name="Sullivan W."/>
            <person name="Andreopoulos W.B."/>
            <person name="Clum A."/>
            <person name="Lindquist E."/>
            <person name="Daum C."/>
            <person name="Ramamoorthy G.K."/>
            <person name="Gryganskyi A."/>
            <person name="Culley D."/>
            <person name="Magnuson J.K."/>
            <person name="James T.Y."/>
            <person name="O'Malley M.A."/>
            <person name="Stajich J.E."/>
            <person name="Spatafora J.W."/>
            <person name="Visel A."/>
            <person name="Grigoriev I.V."/>
        </authorList>
    </citation>
    <scope>NUCLEOTIDE SEQUENCE [LARGE SCALE GENOMIC DNA]</scope>
    <source>
        <strain evidence="3 4">NRRL 3301</strain>
    </source>
</reference>
<protein>
    <submittedName>
        <fullName evidence="3">CAIB/BAIF family</fullName>
    </submittedName>
</protein>
<dbReference type="Proteomes" id="UP000242146">
    <property type="component" value="Unassembled WGS sequence"/>
</dbReference>
<organism evidence="3 4">
    <name type="scientific">Hesseltinella vesiculosa</name>
    <dbReference type="NCBI Taxonomy" id="101127"/>
    <lineage>
        <taxon>Eukaryota</taxon>
        <taxon>Fungi</taxon>
        <taxon>Fungi incertae sedis</taxon>
        <taxon>Mucoromycota</taxon>
        <taxon>Mucoromycotina</taxon>
        <taxon>Mucoromycetes</taxon>
        <taxon>Mucorales</taxon>
        <taxon>Cunninghamellaceae</taxon>
        <taxon>Hesseltinella</taxon>
    </lineage>
</organism>
<evidence type="ECO:0000313" key="3">
    <source>
        <dbReference type="EMBL" id="ORX55151.1"/>
    </source>
</evidence>
<dbReference type="PANTHER" id="PTHR48207">
    <property type="entry name" value="SUCCINATE--HYDROXYMETHYLGLUTARATE COA-TRANSFERASE"/>
    <property type="match status" value="1"/>
</dbReference>
<gene>
    <name evidence="3" type="ORF">DM01DRAFT_1383074</name>
</gene>
<evidence type="ECO:0000256" key="1">
    <source>
        <dbReference type="ARBA" id="ARBA00008383"/>
    </source>
</evidence>
<comment type="caution">
    <text evidence="3">The sequence shown here is derived from an EMBL/GenBank/DDBJ whole genome shotgun (WGS) entry which is preliminary data.</text>
</comment>